<dbReference type="Pfam" id="PF00486">
    <property type="entry name" value="Trans_reg_C"/>
    <property type="match status" value="1"/>
</dbReference>
<keyword evidence="3" id="KW-0812">Transmembrane</keyword>
<dbReference type="Gene3D" id="1.25.40.10">
    <property type="entry name" value="Tetratricopeptide repeat domain"/>
    <property type="match status" value="2"/>
</dbReference>
<accession>A0A170R0N3</accession>
<dbReference type="GO" id="GO:0000160">
    <property type="term" value="P:phosphorelay signal transduction system"/>
    <property type="evidence" value="ECO:0007669"/>
    <property type="project" value="InterPro"/>
</dbReference>
<dbReference type="SUPFAM" id="SSF46894">
    <property type="entry name" value="C-terminal effector domain of the bipartite response regulators"/>
    <property type="match status" value="1"/>
</dbReference>
<dbReference type="EMBL" id="CP015249">
    <property type="protein sequence ID" value="ANB16045.1"/>
    <property type="molecule type" value="Genomic_DNA"/>
</dbReference>
<dbReference type="STRING" id="1300342.I596_5"/>
<dbReference type="Proteomes" id="UP000076830">
    <property type="component" value="Chromosome"/>
</dbReference>
<evidence type="ECO:0000259" key="4">
    <source>
        <dbReference type="PROSITE" id="PS51755"/>
    </source>
</evidence>
<dbReference type="SUPFAM" id="SSF48452">
    <property type="entry name" value="TPR-like"/>
    <property type="match status" value="2"/>
</dbReference>
<evidence type="ECO:0000256" key="2">
    <source>
        <dbReference type="PROSITE-ProRule" id="PRU01091"/>
    </source>
</evidence>
<protein>
    <submittedName>
        <fullName evidence="5">Integral membrane protein</fullName>
    </submittedName>
</protein>
<dbReference type="KEGG" id="dko:I596_5"/>
<evidence type="ECO:0000313" key="6">
    <source>
        <dbReference type="Proteomes" id="UP000076830"/>
    </source>
</evidence>
<dbReference type="OrthoDB" id="9149639at2"/>
<feature type="DNA-binding region" description="OmpR/PhoB-type" evidence="2">
    <location>
        <begin position="3"/>
        <end position="101"/>
    </location>
</feature>
<dbReference type="InterPro" id="IPR011990">
    <property type="entry name" value="TPR-like_helical_dom_sf"/>
</dbReference>
<dbReference type="InterPro" id="IPR036388">
    <property type="entry name" value="WH-like_DNA-bd_sf"/>
</dbReference>
<evidence type="ECO:0000256" key="1">
    <source>
        <dbReference type="ARBA" id="ARBA00023125"/>
    </source>
</evidence>
<dbReference type="InterPro" id="IPR001867">
    <property type="entry name" value="OmpR/PhoB-type_DNA-bd"/>
</dbReference>
<keyword evidence="6" id="KW-1185">Reference proteome</keyword>
<dbReference type="GO" id="GO:0006355">
    <property type="term" value="P:regulation of DNA-templated transcription"/>
    <property type="evidence" value="ECO:0007669"/>
    <property type="project" value="InterPro"/>
</dbReference>
<feature type="domain" description="OmpR/PhoB-type" evidence="4">
    <location>
        <begin position="3"/>
        <end position="101"/>
    </location>
</feature>
<sequence>MRRRIYRFRNFRLDPQGRELSRDGQGIVLPASSIDCLIYLIENRERSVGRDELAAAVWGRVNVSEVSVNHAIMRLRRALGDTGNEQTFIRTLPRVGYRWIGESIAQDLIVDQDAAADPLQAPVEHPVEHRPIPVDVVGHRLATPSRKLPYVRAAAMLAALGLAVGLAGSLWWHRAGRVVDPQEAMVMRSATAVVLPARIDASDEWTWLGLGLMDLIANQLRRSNVPTLPSETVVGLVRTNNGSSTGDLAGVLDRSVRGAAILRIDPYAEQAAGVWTVRLDVKVAGQAWHVESESSDVLAAARDAADQMMFKLGRTPAGRSGTSTTQALDQLQQQINAAMLASQLALARSLVDSAPPDLRSRPEIAFAEASIEFFAGRYDATQHHLEVLLDRLPPTASPRLRAQALNRLAASHARRNQLDDADAASAKAIAFLASHDEPDLLARAHVGRGAVALRRWKLDEATAHFGQARMLYDASHDLSGEADVDLSLGSTAMARGQPGVALPLVRRAAERFEALAMSDARIIALRNVADAHTLLLEHHEALATTDRFWPVETHSGNQSERWWTMLSRARALVGVGRLADADALLRQVSEHSDPQRDGVARAVSAAQAAQLSLLKGDTDMALAHARAALTPVLEERDDFIYATTWRTRIIALHQAGEVAGAAREVVALTAWAATRQANDRRQLYVAMTQAEQAEIEGHGDQALQRYGQAMAQAQRIGVPEDIVAIGQLYVRTLLAAGLLDQASSVSGQLASWAHQDARAAWTQASVYAAAGNDDAARKALDRAQHIAGERPLRDPAIQRP</sequence>
<dbReference type="PROSITE" id="PS51755">
    <property type="entry name" value="OMPR_PHOB"/>
    <property type="match status" value="1"/>
</dbReference>
<dbReference type="Gene3D" id="1.10.10.10">
    <property type="entry name" value="Winged helix-like DNA-binding domain superfamily/Winged helix DNA-binding domain"/>
    <property type="match status" value="1"/>
</dbReference>
<keyword evidence="3" id="KW-0472">Membrane</keyword>
<dbReference type="CDD" id="cd00383">
    <property type="entry name" value="trans_reg_C"/>
    <property type="match status" value="1"/>
</dbReference>
<dbReference type="AlphaFoldDB" id="A0A170R0N3"/>
<evidence type="ECO:0000256" key="3">
    <source>
        <dbReference type="SAM" id="Phobius"/>
    </source>
</evidence>
<reference evidence="5 6" key="1">
    <citation type="submission" date="2016-04" db="EMBL/GenBank/DDBJ databases">
        <title>Complete genome sequence of Dokdonella koreensis DS-123T.</title>
        <authorList>
            <person name="Kim J.F."/>
            <person name="Lee H."/>
            <person name="Kwak M.-J."/>
        </authorList>
    </citation>
    <scope>NUCLEOTIDE SEQUENCE [LARGE SCALE GENOMIC DNA]</scope>
    <source>
        <strain evidence="5 6">DS-123</strain>
    </source>
</reference>
<organism evidence="5 6">
    <name type="scientific">Dokdonella koreensis DS-123</name>
    <dbReference type="NCBI Taxonomy" id="1300342"/>
    <lineage>
        <taxon>Bacteria</taxon>
        <taxon>Pseudomonadati</taxon>
        <taxon>Pseudomonadota</taxon>
        <taxon>Gammaproteobacteria</taxon>
        <taxon>Lysobacterales</taxon>
        <taxon>Rhodanobacteraceae</taxon>
        <taxon>Dokdonella</taxon>
    </lineage>
</organism>
<proteinExistence type="predicted"/>
<gene>
    <name evidence="5" type="ORF">I596_5</name>
</gene>
<keyword evidence="1 2" id="KW-0238">DNA-binding</keyword>
<evidence type="ECO:0000313" key="5">
    <source>
        <dbReference type="EMBL" id="ANB16045.1"/>
    </source>
</evidence>
<dbReference type="SMART" id="SM00862">
    <property type="entry name" value="Trans_reg_C"/>
    <property type="match status" value="1"/>
</dbReference>
<dbReference type="GO" id="GO:0003677">
    <property type="term" value="F:DNA binding"/>
    <property type="evidence" value="ECO:0007669"/>
    <property type="project" value="UniProtKB-UniRule"/>
</dbReference>
<keyword evidence="3" id="KW-1133">Transmembrane helix</keyword>
<feature type="transmembrane region" description="Helical" evidence="3">
    <location>
        <begin position="150"/>
        <end position="172"/>
    </location>
</feature>
<name>A0A170R0N3_9GAMM</name>
<dbReference type="RefSeq" id="WP_067642452.1">
    <property type="nucleotide sequence ID" value="NZ_CP015249.1"/>
</dbReference>
<dbReference type="InterPro" id="IPR016032">
    <property type="entry name" value="Sig_transdc_resp-reg_C-effctor"/>
</dbReference>